<dbReference type="Pfam" id="PF05572">
    <property type="entry name" value="Peptidase_M43"/>
    <property type="match status" value="1"/>
</dbReference>
<evidence type="ECO:0000256" key="4">
    <source>
        <dbReference type="ARBA" id="ARBA00022729"/>
    </source>
</evidence>
<evidence type="ECO:0000256" key="6">
    <source>
        <dbReference type="ARBA" id="ARBA00022833"/>
    </source>
</evidence>
<dbReference type="PANTHER" id="PTHR47466">
    <property type="match status" value="1"/>
</dbReference>
<keyword evidence="4" id="KW-0732">Signal</keyword>
<dbReference type="Gene3D" id="3.40.390.10">
    <property type="entry name" value="Collagenase (Catalytic Domain)"/>
    <property type="match status" value="1"/>
</dbReference>
<gene>
    <name evidence="11" type="ORF">PALI_a3498</name>
</gene>
<dbReference type="SMART" id="SM00089">
    <property type="entry name" value="PKD"/>
    <property type="match status" value="4"/>
</dbReference>
<dbReference type="EMBL" id="AQGU01000017">
    <property type="protein sequence ID" value="MBE0357859.1"/>
    <property type="molecule type" value="Genomic_DNA"/>
</dbReference>
<dbReference type="Gene3D" id="2.60.120.380">
    <property type="match status" value="3"/>
</dbReference>
<feature type="domain" description="PKD" evidence="10">
    <location>
        <begin position="612"/>
        <end position="694"/>
    </location>
</feature>
<evidence type="ECO:0000256" key="1">
    <source>
        <dbReference type="ARBA" id="ARBA00008721"/>
    </source>
</evidence>
<accession>A0ABR9DU27</accession>
<dbReference type="CDD" id="cd00146">
    <property type="entry name" value="PKD"/>
    <property type="match status" value="4"/>
</dbReference>
<evidence type="ECO:0000256" key="7">
    <source>
        <dbReference type="ARBA" id="ARBA00023049"/>
    </source>
</evidence>
<keyword evidence="12" id="KW-1185">Reference proteome</keyword>
<dbReference type="InterPro" id="IPR000601">
    <property type="entry name" value="PKD_dom"/>
</dbReference>
<evidence type="ECO:0000313" key="11">
    <source>
        <dbReference type="EMBL" id="MBE0357859.1"/>
    </source>
</evidence>
<evidence type="ECO:0000256" key="5">
    <source>
        <dbReference type="ARBA" id="ARBA00022801"/>
    </source>
</evidence>
<dbReference type="InterPro" id="IPR022409">
    <property type="entry name" value="PKD/Chitinase_dom"/>
</dbReference>
<dbReference type="InterPro" id="IPR035986">
    <property type="entry name" value="PKD_dom_sf"/>
</dbReference>
<name>A0ABR9DU27_9GAMM</name>
<dbReference type="Gene3D" id="2.60.40.10">
    <property type="entry name" value="Immunoglobulins"/>
    <property type="match status" value="4"/>
</dbReference>
<dbReference type="SUPFAM" id="SSF49299">
    <property type="entry name" value="PKD domain"/>
    <property type="match status" value="4"/>
</dbReference>
<proteinExistence type="inferred from homology"/>
<keyword evidence="5" id="KW-0378">Hydrolase</keyword>
<feature type="region of interest" description="Disordered" evidence="9">
    <location>
        <begin position="1"/>
        <end position="20"/>
    </location>
</feature>
<keyword evidence="3" id="KW-0479">Metal-binding</keyword>
<comment type="similarity">
    <text evidence="1">Belongs to the peptidase M43B family.</text>
</comment>
<evidence type="ECO:0000256" key="9">
    <source>
        <dbReference type="SAM" id="MobiDB-lite"/>
    </source>
</evidence>
<dbReference type="PANTHER" id="PTHR47466:SF1">
    <property type="entry name" value="METALLOPROTEASE MEP1 (AFU_ORTHOLOGUE AFUA_1G07730)-RELATED"/>
    <property type="match status" value="1"/>
</dbReference>
<keyword evidence="8" id="KW-1015">Disulfide bond</keyword>
<feature type="domain" description="PKD" evidence="10">
    <location>
        <begin position="822"/>
        <end position="903"/>
    </location>
</feature>
<dbReference type="Gene3D" id="1.10.1330.10">
    <property type="entry name" value="Dockerin domain"/>
    <property type="match status" value="1"/>
</dbReference>
<dbReference type="PROSITE" id="PS50093">
    <property type="entry name" value="PKD"/>
    <property type="match status" value="4"/>
</dbReference>
<keyword evidence="6" id="KW-0862">Zinc</keyword>
<keyword evidence="2" id="KW-0645">Protease</keyword>
<feature type="compositionally biased region" description="Basic and acidic residues" evidence="9">
    <location>
        <begin position="1"/>
        <end position="14"/>
    </location>
</feature>
<feature type="domain" description="PKD" evidence="10">
    <location>
        <begin position="972"/>
        <end position="1053"/>
    </location>
</feature>
<evidence type="ECO:0000259" key="10">
    <source>
        <dbReference type="PROSITE" id="PS50093"/>
    </source>
</evidence>
<dbReference type="Proteomes" id="UP000648482">
    <property type="component" value="Unassembled WGS sequence"/>
</dbReference>
<dbReference type="SUPFAM" id="SSF55486">
    <property type="entry name" value="Metalloproteases ('zincins'), catalytic domain"/>
    <property type="match status" value="1"/>
</dbReference>
<evidence type="ECO:0000313" key="12">
    <source>
        <dbReference type="Proteomes" id="UP000648482"/>
    </source>
</evidence>
<sequence>MHDTAINHTDHNCGTDDNGQNWKQLQREFSEHVKAEKHKNSGFRLSANESSLLTPAADGSIAVDGRYYIPVVFHVYGDEYNCSDATAKCLTDAKIAQALKFVNEDFQGLNTEDGPIASQFQAIRKNHNVEFVLAKKTPNGSPSTGIVRHQREQAGFGQNSNESAEIQDLISADSWDNFKYMNVYLMHDLYADGGTNSSGIAWYPELSMSNAGTARVVYNGHFTGANTNHNQRSILTHEFGHWLNLIHTFEGKTCSVTNQAFCKITGDRSCDTPQMSLPEPMQNNAKNCLGEATNTENFMHYSDNYAMFTQEQVERMTAALHHPARSTLWSNDNLIATGLSEYTSNSDHPWDGVTGVDGEAEGTVLETFTDIAANQGEVDTFEINLPEGATNVLFYLNGYTQDPDLYVSSGVAPTAPLDENGNVDNNGTWVKDYFSFNGRGEAESVTIGNPNTALPYFASVHAFSGYDNATLKVIQVEDPFLSEGMKRYTLFEQNALWAISAGKVYDFQFKVPADAKKVVIVVPGKYEGPKQASGKPVYSGDLDIYINQNKPVALGAEEEDYDCRPFSAKAIAEYCEFSEGGIFNVLVNPFASYTQGTIKVYYETSNTGNQLPFAHTNGVKHYEAVGHGIAFSSNNSNDPDGSIVSYFWNFGDGNTSTSKNPIYTYNAVGEYDVSLTVTDNLGAEGTSNAKAFITLNSPNDVDLCDDCTRFYLNDEINLSAIKGDELKTYQFEVPDAASLVTFELVSHYNGDPDIYISQNKAVSLEESDCSPFASPDQTELCQFTSGGIYNVIIDPFLDYDSLRFRAYYDIRDDADHSAPNRLPVSIPGDNYTGRVNNAITLNGLQSTDEDGSIVQYLWDFGSGITKTGVTASHIYQHAGAYTVILTVTDNQGATHSSTTQVNILPIGDFDGDGDVDSDDIQSLVSAINNNEPLNSTFDINGDGVINFDDTVALRELCSYEQCSNIKPPPQPPVAVSSANKTTVFVNTQIQFDSSNSTDKYGRIVSYAWDFGDGNSSDFANPRHQYTQLGVYDVVLTVTDNDDMAATSTLTMSVNHQPLVDECSITAANNNGDLAPSVAKCVGTKKGFTFNNMNRDGHKTVAISMINAPEDSLIYFGDGNWPKINLGEYTAVSTAQGDQQCIFYTIPENANYWGYITLTGAPAGATIVFDYDVASCRPTTQELPNQAPTAVANVENGEVNTFIQFSSAGSNDVDGEIVSYTWDFGDNTNSTLANPVHQYSTVGTYNVTLTVTDNEGLASSIATDVIISPIVDDGTSLNPLHDACAIDGATTTPRTLTPGKAGCIGTKRIFAFSELKRNHTTVAITLINASTDSSIYFKDGGWPKIATGNYNVVSSAQDQQQCAFYTIPTNANDWDYIELSGNPEGATIVVDYDVASCRPLAQ</sequence>
<evidence type="ECO:0000256" key="3">
    <source>
        <dbReference type="ARBA" id="ARBA00022723"/>
    </source>
</evidence>
<dbReference type="InterPro" id="IPR013783">
    <property type="entry name" value="Ig-like_fold"/>
</dbReference>
<dbReference type="InterPro" id="IPR018247">
    <property type="entry name" value="EF_Hand_1_Ca_BS"/>
</dbReference>
<reference evidence="11 12" key="1">
    <citation type="submission" date="2015-06" db="EMBL/GenBank/DDBJ databases">
        <title>Genome sequence of Pseudoalteromonas aliena.</title>
        <authorList>
            <person name="Xie B.-B."/>
            <person name="Rong J.-C."/>
            <person name="Qin Q.-L."/>
            <person name="Zhang Y.-Z."/>
        </authorList>
    </citation>
    <scope>NUCLEOTIDE SEQUENCE [LARGE SCALE GENOMIC DNA]</scope>
    <source>
        <strain evidence="11 12">SW19</strain>
    </source>
</reference>
<evidence type="ECO:0000256" key="2">
    <source>
        <dbReference type="ARBA" id="ARBA00022670"/>
    </source>
</evidence>
<keyword evidence="7" id="KW-0482">Metalloprotease</keyword>
<dbReference type="InterPro" id="IPR008754">
    <property type="entry name" value="Peptidase_M43"/>
</dbReference>
<dbReference type="PROSITE" id="PS00018">
    <property type="entry name" value="EF_HAND_1"/>
    <property type="match status" value="1"/>
</dbReference>
<dbReference type="InterPro" id="IPR024079">
    <property type="entry name" value="MetalloPept_cat_dom_sf"/>
</dbReference>
<evidence type="ECO:0000256" key="8">
    <source>
        <dbReference type="ARBA" id="ARBA00023157"/>
    </source>
</evidence>
<comment type="caution">
    <text evidence="11">The sequence shown here is derived from an EMBL/GenBank/DDBJ whole genome shotgun (WGS) entry which is preliminary data.</text>
</comment>
<protein>
    <recommendedName>
        <fullName evidence="10">PKD domain-containing protein</fullName>
    </recommendedName>
</protein>
<feature type="domain" description="PKD" evidence="10">
    <location>
        <begin position="1185"/>
        <end position="1266"/>
    </location>
</feature>
<organism evidence="11 12">
    <name type="scientific">Pseudoalteromonas aliena SW19</name>
    <dbReference type="NCBI Taxonomy" id="1314866"/>
    <lineage>
        <taxon>Bacteria</taxon>
        <taxon>Pseudomonadati</taxon>
        <taxon>Pseudomonadota</taxon>
        <taxon>Gammaproteobacteria</taxon>
        <taxon>Alteromonadales</taxon>
        <taxon>Pseudoalteromonadaceae</taxon>
        <taxon>Pseudoalteromonas</taxon>
    </lineage>
</organism>
<dbReference type="SUPFAM" id="SSF63446">
    <property type="entry name" value="Type I dockerin domain"/>
    <property type="match status" value="1"/>
</dbReference>
<dbReference type="Pfam" id="PF18911">
    <property type="entry name" value="PKD_4"/>
    <property type="match status" value="4"/>
</dbReference>
<dbReference type="InterPro" id="IPR036439">
    <property type="entry name" value="Dockerin_dom_sf"/>
</dbReference>